<feature type="compositionally biased region" description="Acidic residues" evidence="1">
    <location>
        <begin position="441"/>
        <end position="451"/>
    </location>
</feature>
<protein>
    <submittedName>
        <fullName evidence="2">Uncharacterized protein</fullName>
    </submittedName>
</protein>
<evidence type="ECO:0000313" key="3">
    <source>
        <dbReference type="Proteomes" id="UP000567179"/>
    </source>
</evidence>
<proteinExistence type="predicted"/>
<gene>
    <name evidence="2" type="ORF">D9619_002214</name>
</gene>
<reference evidence="2 3" key="1">
    <citation type="journal article" date="2020" name="ISME J.">
        <title>Uncovering the hidden diversity of litter-decomposition mechanisms in mushroom-forming fungi.</title>
        <authorList>
            <person name="Floudas D."/>
            <person name="Bentzer J."/>
            <person name="Ahren D."/>
            <person name="Johansson T."/>
            <person name="Persson P."/>
            <person name="Tunlid A."/>
        </authorList>
    </citation>
    <scope>NUCLEOTIDE SEQUENCE [LARGE SCALE GENOMIC DNA]</scope>
    <source>
        <strain evidence="2 3">CBS 101986</strain>
    </source>
</reference>
<feature type="region of interest" description="Disordered" evidence="1">
    <location>
        <begin position="1"/>
        <end position="32"/>
    </location>
</feature>
<organism evidence="2 3">
    <name type="scientific">Psilocybe cf. subviscida</name>
    <dbReference type="NCBI Taxonomy" id="2480587"/>
    <lineage>
        <taxon>Eukaryota</taxon>
        <taxon>Fungi</taxon>
        <taxon>Dikarya</taxon>
        <taxon>Basidiomycota</taxon>
        <taxon>Agaricomycotina</taxon>
        <taxon>Agaricomycetes</taxon>
        <taxon>Agaricomycetidae</taxon>
        <taxon>Agaricales</taxon>
        <taxon>Agaricineae</taxon>
        <taxon>Strophariaceae</taxon>
        <taxon>Psilocybe</taxon>
    </lineage>
</organism>
<keyword evidence="3" id="KW-1185">Reference proteome</keyword>
<feature type="compositionally biased region" description="Polar residues" evidence="1">
    <location>
        <begin position="1"/>
        <end position="19"/>
    </location>
</feature>
<feature type="region of interest" description="Disordered" evidence="1">
    <location>
        <begin position="441"/>
        <end position="460"/>
    </location>
</feature>
<dbReference type="Proteomes" id="UP000567179">
    <property type="component" value="Unassembled WGS sequence"/>
</dbReference>
<name>A0A8H5BCD6_9AGAR</name>
<evidence type="ECO:0000313" key="2">
    <source>
        <dbReference type="EMBL" id="KAF5320749.1"/>
    </source>
</evidence>
<dbReference type="EMBL" id="JAACJJ010000028">
    <property type="protein sequence ID" value="KAF5320749.1"/>
    <property type="molecule type" value="Genomic_DNA"/>
</dbReference>
<dbReference type="AlphaFoldDB" id="A0A8H5BCD6"/>
<evidence type="ECO:0000256" key="1">
    <source>
        <dbReference type="SAM" id="MobiDB-lite"/>
    </source>
</evidence>
<comment type="caution">
    <text evidence="2">The sequence shown here is derived from an EMBL/GenBank/DDBJ whole genome shotgun (WGS) entry which is preliminary data.</text>
</comment>
<accession>A0A8H5BCD6</accession>
<sequence>MPALRSNKQTPTSTASDGTNHPPRRSARLMEKGPWVSLVDVQRLRRAGKAKAKAVKSELSPPALIPTPARPLLRIDTVVASSRNPNGYERQVGIGCCAFRTPCAVCFSHDHFLTPLHPDPSYHQLPLQQTPRSGTLRPAVWSSTASEFSLPSTPAQDYRANFYTSNVDTNPREYADPTRLHGLQNMYHHIDLFTAFAGPGQGFNPFRLVTTSGTEPVFTHIVRLLKQDHYASNDMEDPERHDHSLPGDSNMYWQQTYESSKREVGVLTLVLLGENLTARQLEAARQFMCDHLPESRIRGDEPHYFTSGLLHESATTCVPGIGCARVLILVPIDSVPVPVVASPTEGSAGLSYSHGHIIPPGGLWQQNFSQIVNAFSIASLSLYWSRKKNWESLREALRTHLYTVKSGCILPGSMSDNRERALVSAVPFRLLAKVLKDAEDAMNEGQDDDGTADAVSTYTD</sequence>